<dbReference type="PROSITE" id="PS50067">
    <property type="entry name" value="KINESIN_MOTOR_2"/>
    <property type="match status" value="1"/>
</dbReference>
<dbReference type="SMART" id="SM00129">
    <property type="entry name" value="KISc"/>
    <property type="match status" value="1"/>
</dbReference>
<evidence type="ECO:0008006" key="15">
    <source>
        <dbReference type="Google" id="ProtNLM"/>
    </source>
</evidence>
<gene>
    <name evidence="14" type="ORF">PYX00_006308</name>
</gene>
<dbReference type="GO" id="GO:0008017">
    <property type="term" value="F:microtubule binding"/>
    <property type="evidence" value="ECO:0007669"/>
    <property type="project" value="InterPro"/>
</dbReference>
<feature type="coiled-coil region" evidence="10">
    <location>
        <begin position="750"/>
        <end position="831"/>
    </location>
</feature>
<dbReference type="InterPro" id="IPR001752">
    <property type="entry name" value="Kinesin_motor_dom"/>
</dbReference>
<evidence type="ECO:0000256" key="1">
    <source>
        <dbReference type="ARBA" id="ARBA00004245"/>
    </source>
</evidence>
<feature type="domain" description="Kinesin motor" evidence="13">
    <location>
        <begin position="175"/>
        <end position="523"/>
    </location>
</feature>
<evidence type="ECO:0000256" key="3">
    <source>
        <dbReference type="ARBA" id="ARBA00022701"/>
    </source>
</evidence>
<protein>
    <recommendedName>
        <fullName evidence="15">Kinesin-like protein KIF14</fullName>
    </recommendedName>
</protein>
<keyword evidence="7 9" id="KW-0505">Motor protein</keyword>
<dbReference type="GO" id="GO:0005874">
    <property type="term" value="C:microtubule"/>
    <property type="evidence" value="ECO:0007669"/>
    <property type="project" value="UniProtKB-KW"/>
</dbReference>
<feature type="coiled-coil region" evidence="10">
    <location>
        <begin position="534"/>
        <end position="594"/>
    </location>
</feature>
<proteinExistence type="inferred from homology"/>
<dbReference type="PRINTS" id="PR00380">
    <property type="entry name" value="KINESINHEAVY"/>
</dbReference>
<evidence type="ECO:0000313" key="14">
    <source>
        <dbReference type="EMBL" id="KAL0273685.1"/>
    </source>
</evidence>
<comment type="caution">
    <text evidence="14">The sequence shown here is derived from an EMBL/GenBank/DDBJ whole genome shotgun (WGS) entry which is preliminary data.</text>
</comment>
<accession>A0AAW2HWP8</accession>
<name>A0AAW2HWP8_9NEOP</name>
<keyword evidence="6 10" id="KW-0175">Coiled coil</keyword>
<dbReference type="InterPro" id="IPR036961">
    <property type="entry name" value="Kinesin_motor_dom_sf"/>
</dbReference>
<dbReference type="InterPro" id="IPR019821">
    <property type="entry name" value="Kinesin_motor_CS"/>
</dbReference>
<dbReference type="Pfam" id="PF00225">
    <property type="entry name" value="Kinesin"/>
    <property type="match status" value="1"/>
</dbReference>
<dbReference type="GO" id="GO:0005524">
    <property type="term" value="F:ATP binding"/>
    <property type="evidence" value="ECO:0007669"/>
    <property type="project" value="UniProtKB-UniRule"/>
</dbReference>
<evidence type="ECO:0000256" key="5">
    <source>
        <dbReference type="ARBA" id="ARBA00022840"/>
    </source>
</evidence>
<evidence type="ECO:0000256" key="2">
    <source>
        <dbReference type="ARBA" id="ARBA00022490"/>
    </source>
</evidence>
<feature type="region of interest" description="Disordered" evidence="11">
    <location>
        <begin position="151"/>
        <end position="170"/>
    </location>
</feature>
<dbReference type="AlphaFoldDB" id="A0AAW2HWP8"/>
<evidence type="ECO:0000259" key="13">
    <source>
        <dbReference type="PROSITE" id="PS50067"/>
    </source>
</evidence>
<keyword evidence="2" id="KW-0963">Cytoplasm</keyword>
<feature type="domain" description="FHA" evidence="12">
    <location>
        <begin position="653"/>
        <end position="707"/>
    </location>
</feature>
<evidence type="ECO:0000256" key="10">
    <source>
        <dbReference type="SAM" id="Coils"/>
    </source>
</evidence>
<evidence type="ECO:0000256" key="4">
    <source>
        <dbReference type="ARBA" id="ARBA00022741"/>
    </source>
</evidence>
<keyword evidence="5 9" id="KW-0067">ATP-binding</keyword>
<dbReference type="SUPFAM" id="SSF49879">
    <property type="entry name" value="SMAD/FHA domain"/>
    <property type="match status" value="1"/>
</dbReference>
<sequence length="1057" mass="119685">MSADNNCHNKVSRVTKKKTEGLPVFMTNGTGNTKETKKDCFVTPEKKKDDNIFKTPKSSSSVLKNSTAKFSRTNSKANIVNPTLSKSRSTPVIAEKRPCTPKANSKEKAPLVSTPVTHLCSPSLSPKQRRHFPVHNRCSVKRFFSDSSLIETGTPEAGGSSSEQDNVQMEEETSNFVVAVRIRPFNFRELSDPKVRNVVQMTESEVQLTCDTGTIHSFTYDHCFCSSDKNHPQYATQETVFNSMVLPLIDQVFQGYNACLLAYGQTGSGKSYSMMGLESNVKGELGPEAGVIPRFCHELFRRISDINEEKAECLVEISYFEIYNEKIHDLLGVHSNHSTPRTPLKVREHPTFGPYVVDLSSHCVRSFQDVQGWLTVGNSQRVTSATGMNEKSSRSHSIFSIMVTQKEKDGGLHSFRSKVNLVDLAGSERVAQTCAVGNKLKEGVSINKSLLSLGKVITFLSEKGKRKGVTSFVPFRESVLTWLLRESLGGNSRTAMLATISPSSTHVDETLATLRYACQARSIVNRIHKNEDANERVIRELRAEVEKITALREELDRMKKLVEHTENREKEDEIDRLKKQLVASEELLAKSQQSWSDRLMEAETLKTAELQYLKRCGVAIELHWDRSVPCLVNLAADPILTGTLMYLLPPGRVIIGRSNVSDNGKQPDIGLDGPLVNPHHCEIENRQDRLFLKPNQGCLTYINGIAIEDETELNHGDRVVIGGVHYFRVSNPNHRSAAVNEPVDYDFAHQEILRVQEKRLREELEESKEKAVRELEMAKMEMEAMMGAQKCDYERQIQEIVSIVEMQKNALMEERKQKINLEVERNVLEAKVKTQEHCNAIKSEEREIVLNIEPYKSTFLKDLKSILQNGLVDLTPYFGQSSEVNLHEMQMMVQEGTQRCKENGINYEFRQQQLLEIGGLKPVIKVVDLERNLSTLWKPQKFYKFLSDLRDDATESIMQTLNDPALVWEANENDPNNSSITLNTNYIKRQLNKKVKETLENSNASDEVIPSELSKCLEEMKEKVKDVASFCSQISNERLKKAMRHFELFMSTIEGYN</sequence>
<evidence type="ECO:0000256" key="11">
    <source>
        <dbReference type="SAM" id="MobiDB-lite"/>
    </source>
</evidence>
<dbReference type="Gene3D" id="2.60.200.20">
    <property type="match status" value="1"/>
</dbReference>
<dbReference type="FunFam" id="3.40.850.10:FF:000042">
    <property type="entry name" value="Kinesin family member 14"/>
    <property type="match status" value="1"/>
</dbReference>
<dbReference type="Pfam" id="PF00498">
    <property type="entry name" value="FHA"/>
    <property type="match status" value="1"/>
</dbReference>
<dbReference type="InterPro" id="IPR000253">
    <property type="entry name" value="FHA_dom"/>
</dbReference>
<organism evidence="14">
    <name type="scientific">Menopon gallinae</name>
    <name type="common">poultry shaft louse</name>
    <dbReference type="NCBI Taxonomy" id="328185"/>
    <lineage>
        <taxon>Eukaryota</taxon>
        <taxon>Metazoa</taxon>
        <taxon>Ecdysozoa</taxon>
        <taxon>Arthropoda</taxon>
        <taxon>Hexapoda</taxon>
        <taxon>Insecta</taxon>
        <taxon>Pterygota</taxon>
        <taxon>Neoptera</taxon>
        <taxon>Paraneoptera</taxon>
        <taxon>Psocodea</taxon>
        <taxon>Troctomorpha</taxon>
        <taxon>Phthiraptera</taxon>
        <taxon>Amblycera</taxon>
        <taxon>Menoponidae</taxon>
        <taxon>Menopon</taxon>
    </lineage>
</organism>
<evidence type="ECO:0000256" key="7">
    <source>
        <dbReference type="ARBA" id="ARBA00023175"/>
    </source>
</evidence>
<dbReference type="InterPro" id="IPR008984">
    <property type="entry name" value="SMAD_FHA_dom_sf"/>
</dbReference>
<dbReference type="GO" id="GO:0007018">
    <property type="term" value="P:microtubule-based movement"/>
    <property type="evidence" value="ECO:0007669"/>
    <property type="project" value="InterPro"/>
</dbReference>
<comment type="subcellular location">
    <subcellularLocation>
        <location evidence="1">Cytoplasm</location>
        <location evidence="1">Cytoskeleton</location>
    </subcellularLocation>
</comment>
<evidence type="ECO:0000256" key="6">
    <source>
        <dbReference type="ARBA" id="ARBA00023054"/>
    </source>
</evidence>
<dbReference type="PROSITE" id="PS00411">
    <property type="entry name" value="KINESIN_MOTOR_1"/>
    <property type="match status" value="1"/>
</dbReference>
<comment type="similarity">
    <text evidence="9">Belongs to the TRAFAC class myosin-kinesin ATPase superfamily. Kinesin family.</text>
</comment>
<dbReference type="InterPro" id="IPR027417">
    <property type="entry name" value="P-loop_NTPase"/>
</dbReference>
<dbReference type="FunFam" id="2.60.200.20:FF:000050">
    <property type="entry name" value="Kinesin-like protein, KLP38B"/>
    <property type="match status" value="1"/>
</dbReference>
<evidence type="ECO:0000256" key="8">
    <source>
        <dbReference type="ARBA" id="ARBA00023212"/>
    </source>
</evidence>
<keyword evidence="3" id="KW-0493">Microtubule</keyword>
<keyword evidence="4 9" id="KW-0547">Nucleotide-binding</keyword>
<dbReference type="SUPFAM" id="SSF52540">
    <property type="entry name" value="P-loop containing nucleoside triphosphate hydrolases"/>
    <property type="match status" value="1"/>
</dbReference>
<dbReference type="PROSITE" id="PS50006">
    <property type="entry name" value="FHA_DOMAIN"/>
    <property type="match status" value="1"/>
</dbReference>
<keyword evidence="8" id="KW-0206">Cytoskeleton</keyword>
<dbReference type="Gene3D" id="3.40.850.10">
    <property type="entry name" value="Kinesin motor domain"/>
    <property type="match status" value="1"/>
</dbReference>
<dbReference type="GO" id="GO:0003777">
    <property type="term" value="F:microtubule motor activity"/>
    <property type="evidence" value="ECO:0007669"/>
    <property type="project" value="InterPro"/>
</dbReference>
<dbReference type="PANTHER" id="PTHR47117">
    <property type="entry name" value="STAR-RELATED LIPID TRANSFER PROTEIN 9"/>
    <property type="match status" value="1"/>
</dbReference>
<feature type="region of interest" description="Disordered" evidence="11">
    <location>
        <begin position="1"/>
        <end position="39"/>
    </location>
</feature>
<feature type="binding site" evidence="9">
    <location>
        <begin position="264"/>
        <end position="271"/>
    </location>
    <ligand>
        <name>ATP</name>
        <dbReference type="ChEBI" id="CHEBI:30616"/>
    </ligand>
</feature>
<reference evidence="14" key="1">
    <citation type="journal article" date="2024" name="Gigascience">
        <title>Chromosome-level genome of the poultry shaft louse Menopon gallinae provides insight into the host-switching and adaptive evolution of parasitic lice.</title>
        <authorList>
            <person name="Xu Y."/>
            <person name="Ma L."/>
            <person name="Liu S."/>
            <person name="Liang Y."/>
            <person name="Liu Q."/>
            <person name="He Z."/>
            <person name="Tian L."/>
            <person name="Duan Y."/>
            <person name="Cai W."/>
            <person name="Li H."/>
            <person name="Song F."/>
        </authorList>
    </citation>
    <scope>NUCLEOTIDE SEQUENCE</scope>
    <source>
        <strain evidence="14">Cailab_2023a</strain>
    </source>
</reference>
<evidence type="ECO:0000256" key="9">
    <source>
        <dbReference type="PROSITE-ProRule" id="PRU00283"/>
    </source>
</evidence>
<evidence type="ECO:0000259" key="12">
    <source>
        <dbReference type="PROSITE" id="PS50006"/>
    </source>
</evidence>
<dbReference type="SMART" id="SM00240">
    <property type="entry name" value="FHA"/>
    <property type="match status" value="1"/>
</dbReference>
<dbReference type="PANTHER" id="PTHR47117:SF5">
    <property type="entry name" value="KINESIN-LIKE PROTEIN KIF14"/>
    <property type="match status" value="1"/>
</dbReference>
<dbReference type="EMBL" id="JARGDH010000003">
    <property type="protein sequence ID" value="KAL0273685.1"/>
    <property type="molecule type" value="Genomic_DNA"/>
</dbReference>